<dbReference type="Pfam" id="PF00627">
    <property type="entry name" value="UBA"/>
    <property type="match status" value="1"/>
</dbReference>
<reference evidence="3" key="1">
    <citation type="submission" date="2021-06" db="EMBL/GenBank/DDBJ databases">
        <authorList>
            <person name="Kallberg Y."/>
            <person name="Tangrot J."/>
            <person name="Rosling A."/>
        </authorList>
    </citation>
    <scope>NUCLEOTIDE SEQUENCE</scope>
    <source>
        <strain evidence="3">FL130A</strain>
    </source>
</reference>
<dbReference type="EMBL" id="CAJVPS010010356">
    <property type="protein sequence ID" value="CAG8657309.1"/>
    <property type="molecule type" value="Genomic_DNA"/>
</dbReference>
<evidence type="ECO:0000259" key="2">
    <source>
        <dbReference type="PROSITE" id="PS50235"/>
    </source>
</evidence>
<evidence type="ECO:0000259" key="1">
    <source>
        <dbReference type="PROSITE" id="PS50030"/>
    </source>
</evidence>
<protein>
    <submittedName>
        <fullName evidence="3">8734_t:CDS:1</fullName>
    </submittedName>
</protein>
<dbReference type="InterPro" id="IPR009060">
    <property type="entry name" value="UBA-like_sf"/>
</dbReference>
<accession>A0A9N9H9K3</accession>
<proteinExistence type="predicted"/>
<organism evidence="3 4">
    <name type="scientific">Ambispora leptoticha</name>
    <dbReference type="NCBI Taxonomy" id="144679"/>
    <lineage>
        <taxon>Eukaryota</taxon>
        <taxon>Fungi</taxon>
        <taxon>Fungi incertae sedis</taxon>
        <taxon>Mucoromycota</taxon>
        <taxon>Glomeromycotina</taxon>
        <taxon>Glomeromycetes</taxon>
        <taxon>Archaeosporales</taxon>
        <taxon>Ambisporaceae</taxon>
        <taxon>Ambispora</taxon>
    </lineage>
</organism>
<evidence type="ECO:0000313" key="3">
    <source>
        <dbReference type="EMBL" id="CAG8657309.1"/>
    </source>
</evidence>
<dbReference type="GO" id="GO:0016579">
    <property type="term" value="P:protein deubiquitination"/>
    <property type="evidence" value="ECO:0007669"/>
    <property type="project" value="InterPro"/>
</dbReference>
<dbReference type="InterPro" id="IPR038765">
    <property type="entry name" value="Papain-like_cys_pep_sf"/>
</dbReference>
<dbReference type="InterPro" id="IPR055335">
    <property type="entry name" value="Ucp6/RUP1"/>
</dbReference>
<dbReference type="Pfam" id="PF00443">
    <property type="entry name" value="UCH"/>
    <property type="match status" value="1"/>
</dbReference>
<dbReference type="AlphaFoldDB" id="A0A9N9H9K3"/>
<comment type="caution">
    <text evidence="3">The sequence shown here is derived from an EMBL/GenBank/DDBJ whole genome shotgun (WGS) entry which is preliminary data.</text>
</comment>
<dbReference type="SUPFAM" id="SSF54001">
    <property type="entry name" value="Cysteine proteinases"/>
    <property type="match status" value="1"/>
</dbReference>
<keyword evidence="4" id="KW-1185">Reference proteome</keyword>
<feature type="domain" description="UBA" evidence="1">
    <location>
        <begin position="12"/>
        <end position="52"/>
    </location>
</feature>
<dbReference type="InterPro" id="IPR001394">
    <property type="entry name" value="Peptidase_C19_UCH"/>
</dbReference>
<dbReference type="OrthoDB" id="2427897at2759"/>
<dbReference type="SMART" id="SM00165">
    <property type="entry name" value="UBA"/>
    <property type="match status" value="1"/>
</dbReference>
<evidence type="ECO:0000313" key="4">
    <source>
        <dbReference type="Proteomes" id="UP000789508"/>
    </source>
</evidence>
<dbReference type="PANTHER" id="PTHR39597:SF1">
    <property type="entry name" value="UBA DOMAIN-CONTAINING PROTEIN RUP1"/>
    <property type="match status" value="1"/>
</dbReference>
<dbReference type="GO" id="GO:0004843">
    <property type="term" value="F:cysteine-type deubiquitinase activity"/>
    <property type="evidence" value="ECO:0007669"/>
    <property type="project" value="InterPro"/>
</dbReference>
<dbReference type="PROSITE" id="PS50235">
    <property type="entry name" value="USP_3"/>
    <property type="match status" value="1"/>
</dbReference>
<dbReference type="GO" id="GO:0005634">
    <property type="term" value="C:nucleus"/>
    <property type="evidence" value="ECO:0007669"/>
    <property type="project" value="TreeGrafter"/>
</dbReference>
<feature type="domain" description="USP" evidence="2">
    <location>
        <begin position="168"/>
        <end position="501"/>
    </location>
</feature>
<feature type="non-terminal residue" evidence="3">
    <location>
        <position position="762"/>
    </location>
</feature>
<dbReference type="InterPro" id="IPR015940">
    <property type="entry name" value="UBA"/>
</dbReference>
<dbReference type="PROSITE" id="PS50030">
    <property type="entry name" value="UBA"/>
    <property type="match status" value="1"/>
</dbReference>
<gene>
    <name evidence="3" type="ORF">ALEPTO_LOCUS10210</name>
</gene>
<dbReference type="InterPro" id="IPR028889">
    <property type="entry name" value="USP"/>
</dbReference>
<dbReference type="PANTHER" id="PTHR39597">
    <property type="entry name" value="UBA DOMAIN-CONTAINING PROTEIN RUP1"/>
    <property type="match status" value="1"/>
</dbReference>
<name>A0A9N9H9K3_9GLOM</name>
<dbReference type="GO" id="GO:0005829">
    <property type="term" value="C:cytosol"/>
    <property type="evidence" value="ECO:0007669"/>
    <property type="project" value="TreeGrafter"/>
</dbReference>
<dbReference type="Gene3D" id="1.10.8.10">
    <property type="entry name" value="DNA helicase RuvA subunit, C-terminal domain"/>
    <property type="match status" value="1"/>
</dbReference>
<dbReference type="Proteomes" id="UP000789508">
    <property type="component" value="Unassembled WGS sequence"/>
</dbReference>
<dbReference type="Gene3D" id="3.90.70.10">
    <property type="entry name" value="Cysteine proteinases"/>
    <property type="match status" value="1"/>
</dbReference>
<sequence length="762" mass="88277">MSSQSLLTIGLQVGQEALNSLLEMGFPEEEAVNALRKFDNDVERAVEHIFSGQATYDEAPHLVNTNDGAEPMNTDVQNWNNSSTPKSDNVDMAVKASIHEQDEAALRRGVEESLADQSTNDNSMALVPYNSTKGDLETQYDDSWSSLTETDPENPALRTRDILEPTPVGLRPLPRHSFASCIFQALFHIPVFRISMLGFRPTRENWGNVEGYWQGKSPSLSDNQDLISTYNTSPEYRKYSNRYVSLNVVHEMQKLFAFLMQSERSYGDSVYIMKAMEFKGKDNSWPDFFEDLTDFYDCLLTRLCEAARFRDKDALTDEYTKELDEVCDCWGIIEKFEHDIQRIKQEINNITHFEGEYNGLELLQGSINYYERKRDATEPTDTESIERIAGVINFLEKFKARTEEKLNGLYLQLDELQQHLLTIYDRPSLKKIPYRLCAVIVHDESRNVQGQGDWAYILIPKDNDENGDWWKFQNTEVKKVTEEQIFKYDANGIHTLIFVHPDCHYNLPDSFYEALIPTPLKEFVEADNAAFKQEFINYKGRPDPPAYSPTDTGGRIDDSNCWNSDSTINAENTSCDIQRIEMLAKTLRNDDHKIGQRFEIFCARLKQSNLLRILMKEYLENSRKETWDEPLPLDRKYRNDSRFKRLVTAFEGYEEITKGFTEGLECMHYDDYARAFEYFLYTLQREENWINSIQADDDDEGLPLVNNSNIEDIKRSNFIIEHAKICLQTLHQGALEKANKSETMIDGIKNALLLLKRFIRLL</sequence>
<dbReference type="SUPFAM" id="SSF46934">
    <property type="entry name" value="UBA-like"/>
    <property type="match status" value="1"/>
</dbReference>